<dbReference type="AlphaFoldDB" id="A0A6C0PCX1"/>
<protein>
    <submittedName>
        <fullName evidence="1">Uncharacterized protein</fullName>
    </submittedName>
</protein>
<sequence length="143" mass="16749">MQVNQCIISIEERDIIRENIILKMMQERIEHNLKKIKTSKDLLSPTYITATYRLLDLILSDIALINERLNEASIEWLDGEHSELFVRYRIVCRGLEESVAIKRDVAEKQLSIKFEEYFIRFMGSVKKRVAISGIQHVSAARRL</sequence>
<dbReference type="Proteomes" id="UP000479114">
    <property type="component" value="Plasmid unnamed1"/>
</dbReference>
<accession>A0A6C0PCX1</accession>
<dbReference type="InterPro" id="IPR058600">
    <property type="entry name" value="YhjD-like"/>
</dbReference>
<gene>
    <name evidence="1" type="ORF">GZH47_32370</name>
</gene>
<dbReference type="RefSeq" id="WP_162645728.1">
    <property type="nucleotide sequence ID" value="NZ_CP048287.1"/>
</dbReference>
<keyword evidence="1" id="KW-0614">Plasmid</keyword>
<evidence type="ECO:0000313" key="2">
    <source>
        <dbReference type="Proteomes" id="UP000479114"/>
    </source>
</evidence>
<reference evidence="1 2" key="1">
    <citation type="submission" date="2020-02" db="EMBL/GenBank/DDBJ databases">
        <title>Paenibacillus sp. nov., isolated from rhizosphere soil of tomato.</title>
        <authorList>
            <person name="Weon H.-Y."/>
            <person name="Lee S.A."/>
        </authorList>
    </citation>
    <scope>NUCLEOTIDE SEQUENCE [LARGE SCALE GENOMIC DNA]</scope>
    <source>
        <strain evidence="1 2">14171R-81</strain>
        <plasmid evidence="1 2">unnamed1</plasmid>
    </source>
</reference>
<organism evidence="1 2">
    <name type="scientific">Paenibacillus rhizovicinus</name>
    <dbReference type="NCBI Taxonomy" id="2704463"/>
    <lineage>
        <taxon>Bacteria</taxon>
        <taxon>Bacillati</taxon>
        <taxon>Bacillota</taxon>
        <taxon>Bacilli</taxon>
        <taxon>Bacillales</taxon>
        <taxon>Paenibacillaceae</taxon>
        <taxon>Paenibacillus</taxon>
    </lineage>
</organism>
<dbReference type="KEGG" id="prz:GZH47_32370"/>
<geneLocation type="plasmid" evidence="1 2">
    <name>unnamed1</name>
</geneLocation>
<evidence type="ECO:0000313" key="1">
    <source>
        <dbReference type="EMBL" id="QHW35582.1"/>
    </source>
</evidence>
<dbReference type="Pfam" id="PF26325">
    <property type="entry name" value="YhjD"/>
    <property type="match status" value="1"/>
</dbReference>
<name>A0A6C0PCX1_9BACL</name>
<dbReference type="EMBL" id="CP048287">
    <property type="protein sequence ID" value="QHW35582.1"/>
    <property type="molecule type" value="Genomic_DNA"/>
</dbReference>
<keyword evidence="2" id="KW-1185">Reference proteome</keyword>
<proteinExistence type="predicted"/>